<evidence type="ECO:0000313" key="2">
    <source>
        <dbReference type="EMBL" id="SMQ13385.1"/>
    </source>
</evidence>
<name>A0A238TFD7_9NEIS</name>
<gene>
    <name evidence="3" type="ORF">KEBURONENSIS_00428</name>
    <name evidence="2" type="ORF">KEBURONENSIS_00524</name>
</gene>
<dbReference type="EMBL" id="FXUV01000063">
    <property type="protein sequence ID" value="SMQ13385.1"/>
    <property type="molecule type" value="Genomic_DNA"/>
</dbReference>
<evidence type="ECO:0000259" key="1">
    <source>
        <dbReference type="Pfam" id="PF01844"/>
    </source>
</evidence>
<dbReference type="Proteomes" id="UP000215450">
    <property type="component" value="Unassembled WGS sequence"/>
</dbReference>
<dbReference type="AlphaFoldDB" id="A0A238TFD7"/>
<evidence type="ECO:0000313" key="4">
    <source>
        <dbReference type="Proteomes" id="UP000215450"/>
    </source>
</evidence>
<dbReference type="STRING" id="1522312.GCA_900177895_01863"/>
<dbReference type="InterPro" id="IPR002711">
    <property type="entry name" value="HNH"/>
</dbReference>
<dbReference type="EMBL" id="FXUV02000054">
    <property type="protein sequence ID" value="SNB81148.1"/>
    <property type="molecule type" value="Genomic_DNA"/>
</dbReference>
<dbReference type="Pfam" id="PF01844">
    <property type="entry name" value="HNH"/>
    <property type="match status" value="1"/>
</dbReference>
<reference evidence="2" key="1">
    <citation type="submission" date="2017-05" db="EMBL/GenBank/DDBJ databases">
        <authorList>
            <person name="Song R."/>
            <person name="Chenine A.L."/>
            <person name="Ruprecht R.M."/>
        </authorList>
    </citation>
    <scope>NUCLEOTIDE SEQUENCE</scope>
    <source>
        <strain evidence="2">Kingella_eburonensis</strain>
    </source>
</reference>
<dbReference type="RefSeq" id="WP_095063342.1">
    <property type="nucleotide sequence ID" value="NZ_FXUV02000054.1"/>
</dbReference>
<organism evidence="3 4">
    <name type="scientific">Kingella negevensis</name>
    <dbReference type="NCBI Taxonomy" id="1522312"/>
    <lineage>
        <taxon>Bacteria</taxon>
        <taxon>Pseudomonadati</taxon>
        <taxon>Pseudomonadota</taxon>
        <taxon>Betaproteobacteria</taxon>
        <taxon>Neisseriales</taxon>
        <taxon>Neisseriaceae</taxon>
        <taxon>Kingella</taxon>
    </lineage>
</organism>
<reference evidence="3 4" key="2">
    <citation type="submission" date="2017-06" db="EMBL/GenBank/DDBJ databases">
        <authorList>
            <person name="Kim H.J."/>
            <person name="Triplett B.A."/>
        </authorList>
    </citation>
    <scope>NUCLEOTIDE SEQUENCE [LARGE SCALE GENOMIC DNA]</scope>
    <source>
        <strain evidence="3">Kingella_eburonensis</strain>
    </source>
</reference>
<proteinExistence type="predicted"/>
<evidence type="ECO:0000313" key="3">
    <source>
        <dbReference type="EMBL" id="SNB81148.1"/>
    </source>
</evidence>
<keyword evidence="4" id="KW-1185">Reference proteome</keyword>
<dbReference type="Gene3D" id="1.10.30.50">
    <property type="match status" value="1"/>
</dbReference>
<accession>A0A238TFD7</accession>
<sequence length="178" mass="21131">MSISEIKKQKAYDKTQGVCIICGRQVGVSEKWSVEHYIPRAIYKWIDNQELKNKLESIDNLFIVHAYCNFQKDSSLPTSKLIDELPINEALRANIHQLYKSVERHVLEYKAMKQSVWDYQQHKCVFCHKEITLRNSILRRKNNKLTRCRENAMCLCFKCSVRAGNQHYKHRMVKKKQL</sequence>
<feature type="domain" description="HNH" evidence="1">
    <location>
        <begin position="19"/>
        <end position="72"/>
    </location>
</feature>
<protein>
    <recommendedName>
        <fullName evidence="1">HNH domain-containing protein</fullName>
    </recommendedName>
</protein>
<dbReference type="GO" id="GO:0004519">
    <property type="term" value="F:endonuclease activity"/>
    <property type="evidence" value="ECO:0007669"/>
    <property type="project" value="InterPro"/>
</dbReference>
<dbReference type="GO" id="GO:0008270">
    <property type="term" value="F:zinc ion binding"/>
    <property type="evidence" value="ECO:0007669"/>
    <property type="project" value="InterPro"/>
</dbReference>
<dbReference type="OrthoDB" id="8613367at2"/>
<dbReference type="GO" id="GO:0003676">
    <property type="term" value="F:nucleic acid binding"/>
    <property type="evidence" value="ECO:0007669"/>
    <property type="project" value="InterPro"/>
</dbReference>